<keyword evidence="3" id="KW-1185">Reference proteome</keyword>
<dbReference type="AlphaFoldDB" id="A0A4U5P9S6"/>
<feature type="region of interest" description="Disordered" evidence="1">
    <location>
        <begin position="116"/>
        <end position="139"/>
    </location>
</feature>
<reference evidence="2 3" key="2">
    <citation type="journal article" date="2019" name="G3 (Bethesda)">
        <title>Hybrid Assembly of the Genome of the Entomopathogenic Nematode Steinernema carpocapsae Identifies the X-Chromosome.</title>
        <authorList>
            <person name="Serra L."/>
            <person name="Macchietto M."/>
            <person name="Macias-Munoz A."/>
            <person name="McGill C.J."/>
            <person name="Rodriguez I.M."/>
            <person name="Rodriguez B."/>
            <person name="Murad R."/>
            <person name="Mortazavi A."/>
        </authorList>
    </citation>
    <scope>NUCLEOTIDE SEQUENCE [LARGE SCALE GENOMIC DNA]</scope>
    <source>
        <strain evidence="2 3">ALL</strain>
    </source>
</reference>
<evidence type="ECO:0000313" key="3">
    <source>
        <dbReference type="Proteomes" id="UP000298663"/>
    </source>
</evidence>
<evidence type="ECO:0000313" key="2">
    <source>
        <dbReference type="EMBL" id="TKR93028.1"/>
    </source>
</evidence>
<reference evidence="2 3" key="1">
    <citation type="journal article" date="2015" name="Genome Biol.">
        <title>Comparative genomics of Steinernema reveals deeply conserved gene regulatory networks.</title>
        <authorList>
            <person name="Dillman A.R."/>
            <person name="Macchietto M."/>
            <person name="Porter C.F."/>
            <person name="Rogers A."/>
            <person name="Williams B."/>
            <person name="Antoshechkin I."/>
            <person name="Lee M.M."/>
            <person name="Goodwin Z."/>
            <person name="Lu X."/>
            <person name="Lewis E.E."/>
            <person name="Goodrich-Blair H."/>
            <person name="Stock S.P."/>
            <person name="Adams B.J."/>
            <person name="Sternberg P.W."/>
            <person name="Mortazavi A."/>
        </authorList>
    </citation>
    <scope>NUCLEOTIDE SEQUENCE [LARGE SCALE GENOMIC DNA]</scope>
    <source>
        <strain evidence="2 3">ALL</strain>
    </source>
</reference>
<proteinExistence type="predicted"/>
<gene>
    <name evidence="2" type="ORF">L596_007561</name>
</gene>
<dbReference type="EMBL" id="AZBU02000002">
    <property type="protein sequence ID" value="TKR93028.1"/>
    <property type="molecule type" value="Genomic_DNA"/>
</dbReference>
<comment type="caution">
    <text evidence="2">The sequence shown here is derived from an EMBL/GenBank/DDBJ whole genome shotgun (WGS) entry which is preliminary data.</text>
</comment>
<accession>A0A4U5P9S6</accession>
<dbReference type="Proteomes" id="UP000298663">
    <property type="component" value="Unassembled WGS sequence"/>
</dbReference>
<feature type="region of interest" description="Disordered" evidence="1">
    <location>
        <begin position="1"/>
        <end position="42"/>
    </location>
</feature>
<name>A0A4U5P9S6_STECR</name>
<sequence>MPSTIQPETNCAAPGVLVPRPSSPAPLWPENPAGAESAERRDGHVSRALREYFFAARPDRLFPAAARTPYDLSAPSTSTATNRRPSDSTECMCLYRVKATDDICVNHSRCLKTPRVTGPRSLSRWQHENSPKTVIRNSKGVDVPWDAREGYCQS</sequence>
<protein>
    <submittedName>
        <fullName evidence="2">Uncharacterized protein</fullName>
    </submittedName>
</protein>
<organism evidence="2 3">
    <name type="scientific">Steinernema carpocapsae</name>
    <name type="common">Entomopathogenic nematode</name>
    <dbReference type="NCBI Taxonomy" id="34508"/>
    <lineage>
        <taxon>Eukaryota</taxon>
        <taxon>Metazoa</taxon>
        <taxon>Ecdysozoa</taxon>
        <taxon>Nematoda</taxon>
        <taxon>Chromadorea</taxon>
        <taxon>Rhabditida</taxon>
        <taxon>Tylenchina</taxon>
        <taxon>Panagrolaimomorpha</taxon>
        <taxon>Strongyloidoidea</taxon>
        <taxon>Steinernematidae</taxon>
        <taxon>Steinernema</taxon>
    </lineage>
</organism>
<evidence type="ECO:0000256" key="1">
    <source>
        <dbReference type="SAM" id="MobiDB-lite"/>
    </source>
</evidence>